<accession>W8TI59</accession>
<name>W8TI59_PEPAC</name>
<sequence length="40" mass="4174">MMKKLVLFMLLAILAVPSSSLVIDVTSAGLVIDVTSAGIR</sequence>
<geneLocation type="plasmid" evidence="1 2">
    <name>EAL2_808p</name>
</geneLocation>
<keyword evidence="2" id="KW-1185">Reference proteome</keyword>
<keyword evidence="1" id="KW-0614">Plasmid</keyword>
<proteinExistence type="predicted"/>
<dbReference type="EMBL" id="CP007453">
    <property type="protein sequence ID" value="AHM57533.1"/>
    <property type="molecule type" value="Genomic_DNA"/>
</dbReference>
<reference evidence="1 2" key="1">
    <citation type="journal article" date="2014" name="Genome Announc.">
        <title>Complete Genome Sequence of Amino Acid-Utilizing Eubacterium acidaminophilum al-2 (DSM 3953).</title>
        <authorList>
            <person name="Poehlein A."/>
            <person name="Andreesen J.R."/>
            <person name="Daniel R."/>
        </authorList>
    </citation>
    <scope>NUCLEOTIDE SEQUENCE [LARGE SCALE GENOMIC DNA]</scope>
    <source>
        <strain evidence="1 2">DSM 3953</strain>
        <plasmid evidence="2">Plasmid EAL2_808p</plasmid>
    </source>
</reference>
<dbReference type="HOGENOM" id="CLU_3289789_0_0_9"/>
<organism evidence="1 2">
    <name type="scientific">Peptoclostridium acidaminophilum DSM 3953</name>
    <dbReference type="NCBI Taxonomy" id="1286171"/>
    <lineage>
        <taxon>Bacteria</taxon>
        <taxon>Bacillati</taxon>
        <taxon>Bacillota</taxon>
        <taxon>Clostridia</taxon>
        <taxon>Peptostreptococcales</taxon>
        <taxon>Peptoclostridiaceae</taxon>
        <taxon>Peptoclostridium</taxon>
    </lineage>
</organism>
<dbReference type="Proteomes" id="UP000019591">
    <property type="component" value="Plasmid EAL2_808p"/>
</dbReference>
<dbReference type="PATRIC" id="fig|1286171.3.peg.2203"/>
<gene>
    <name evidence="1" type="ORF">EAL2_808p00260</name>
</gene>
<dbReference type="KEGG" id="eac:EAL2_808p00260"/>
<evidence type="ECO:0000313" key="2">
    <source>
        <dbReference type="Proteomes" id="UP000019591"/>
    </source>
</evidence>
<protein>
    <submittedName>
        <fullName evidence="1">Uncharacterized protein</fullName>
    </submittedName>
</protein>
<evidence type="ECO:0000313" key="1">
    <source>
        <dbReference type="EMBL" id="AHM57533.1"/>
    </source>
</evidence>
<dbReference type="AlphaFoldDB" id="W8TI59"/>